<reference evidence="2" key="1">
    <citation type="submission" date="2022-11" db="UniProtKB">
        <authorList>
            <consortium name="WormBaseParasite"/>
        </authorList>
    </citation>
    <scope>IDENTIFICATION</scope>
</reference>
<dbReference type="WBParaSite" id="PS1159_v2.g21872.t1">
    <property type="protein sequence ID" value="PS1159_v2.g21872.t1"/>
    <property type="gene ID" value="PS1159_v2.g21872"/>
</dbReference>
<proteinExistence type="predicted"/>
<organism evidence="1 2">
    <name type="scientific">Panagrolaimus sp. PS1159</name>
    <dbReference type="NCBI Taxonomy" id="55785"/>
    <lineage>
        <taxon>Eukaryota</taxon>
        <taxon>Metazoa</taxon>
        <taxon>Ecdysozoa</taxon>
        <taxon>Nematoda</taxon>
        <taxon>Chromadorea</taxon>
        <taxon>Rhabditida</taxon>
        <taxon>Tylenchina</taxon>
        <taxon>Panagrolaimomorpha</taxon>
        <taxon>Panagrolaimoidea</taxon>
        <taxon>Panagrolaimidae</taxon>
        <taxon>Panagrolaimus</taxon>
    </lineage>
</organism>
<protein>
    <submittedName>
        <fullName evidence="2">FLYWCH-type domain-containing protein</fullName>
    </submittedName>
</protein>
<dbReference type="Proteomes" id="UP000887580">
    <property type="component" value="Unplaced"/>
</dbReference>
<sequence length="171" mass="20454">MLDKDEKLDKKLLVFTSNERKQCYEYQFIKTTISFYRCIKCIAQKKVVKIKTETHVDGSKTFDFNTEKHICEPINYLPENYQSSLVLKSSNFILVKREYRGKTYPLLIIFASNDRNMCYKLSFDSCNNFFSCYECKKQGRKLTARLIEYEGKTTIEYNRHEHICQPRKYIP</sequence>
<accession>A0AC35FXF9</accession>
<evidence type="ECO:0000313" key="1">
    <source>
        <dbReference type="Proteomes" id="UP000887580"/>
    </source>
</evidence>
<name>A0AC35FXF9_9BILA</name>
<evidence type="ECO:0000313" key="2">
    <source>
        <dbReference type="WBParaSite" id="PS1159_v2.g21872.t1"/>
    </source>
</evidence>